<protein>
    <submittedName>
        <fullName evidence="2">Uncharacterized protein</fullName>
    </submittedName>
</protein>
<comment type="caution">
    <text evidence="2">The sequence shown here is derived from an EMBL/GenBank/DDBJ whole genome shotgun (WGS) entry which is preliminary data.</text>
</comment>
<reference evidence="3" key="1">
    <citation type="journal article" date="2019" name="Int. J. Syst. Evol. Microbiol.">
        <title>The Global Catalogue of Microorganisms (GCM) 10K type strain sequencing project: providing services to taxonomists for standard genome sequencing and annotation.</title>
        <authorList>
            <consortium name="The Broad Institute Genomics Platform"/>
            <consortium name="The Broad Institute Genome Sequencing Center for Infectious Disease"/>
            <person name="Wu L."/>
            <person name="Ma J."/>
        </authorList>
    </citation>
    <scope>NUCLEOTIDE SEQUENCE [LARGE SCALE GENOMIC DNA]</scope>
    <source>
        <strain evidence="3">KCTC 42805</strain>
    </source>
</reference>
<keyword evidence="1" id="KW-0472">Membrane</keyword>
<evidence type="ECO:0000256" key="1">
    <source>
        <dbReference type="SAM" id="Phobius"/>
    </source>
</evidence>
<proteinExistence type="predicted"/>
<evidence type="ECO:0000313" key="2">
    <source>
        <dbReference type="EMBL" id="MFD2569047.1"/>
    </source>
</evidence>
<dbReference type="Proteomes" id="UP001597469">
    <property type="component" value="Unassembled WGS sequence"/>
</dbReference>
<feature type="transmembrane region" description="Helical" evidence="1">
    <location>
        <begin position="38"/>
        <end position="63"/>
    </location>
</feature>
<evidence type="ECO:0000313" key="3">
    <source>
        <dbReference type="Proteomes" id="UP001597469"/>
    </source>
</evidence>
<accession>A0ABW5M0A5</accession>
<keyword evidence="3" id="KW-1185">Reference proteome</keyword>
<dbReference type="RefSeq" id="WP_381517438.1">
    <property type="nucleotide sequence ID" value="NZ_JBHULN010000001.1"/>
</dbReference>
<name>A0ABW5M0A5_9BACT</name>
<dbReference type="EMBL" id="JBHULN010000001">
    <property type="protein sequence ID" value="MFD2569047.1"/>
    <property type="molecule type" value="Genomic_DNA"/>
</dbReference>
<gene>
    <name evidence="2" type="ORF">ACFSUS_00285</name>
</gene>
<feature type="transmembrane region" description="Helical" evidence="1">
    <location>
        <begin position="6"/>
        <end position="26"/>
    </location>
</feature>
<keyword evidence="1" id="KW-1133">Transmembrane helix</keyword>
<organism evidence="2 3">
    <name type="scientific">Spirosoma soli</name>
    <dbReference type="NCBI Taxonomy" id="1770529"/>
    <lineage>
        <taxon>Bacteria</taxon>
        <taxon>Pseudomonadati</taxon>
        <taxon>Bacteroidota</taxon>
        <taxon>Cytophagia</taxon>
        <taxon>Cytophagales</taxon>
        <taxon>Cytophagaceae</taxon>
        <taxon>Spirosoma</taxon>
    </lineage>
</organism>
<keyword evidence="1" id="KW-0812">Transmembrane</keyword>
<sequence length="71" mass="7842">MKHLSIGLLCGIISYMLMTTVSYIMIMRFSSNMYDRQVEAATTSAIILGPLGGILAFVAGYLWSKDVSYAR</sequence>